<dbReference type="Pfam" id="PF07859">
    <property type="entry name" value="Abhydrolase_3"/>
    <property type="match status" value="1"/>
</dbReference>
<sequence length="327" mass="35849">MPSSIPAVGPRSTLAPGLQKALKNELKDLHLGANEDFHAERRKHTQILGIHNIPGGLDTPIAGVEFTAIRGPHGVIPVRCLHPSKHNGGALVYMHGGGYTVGTGDEFERGLRIVAEESGVQVWIVEYRLAPEWQYPTQLDEFEAVLEWLRGREGEQRGVDPEKIVGGGDSAGGNMTAALALRLMDQGKHNMAGQLLLYPEARIPFDTKACEENNSGYYLEANGIFSFADHYAPRGTPPSSRYISPGMQPVEKLKGVPPAIVYTCGFDPLRDVGVEYAHKLEEAGNKVEWVHHDWSTHGFLQFGHWSEECEEATRGVGRGLKKLVEGC</sequence>
<dbReference type="InterPro" id="IPR050300">
    <property type="entry name" value="GDXG_lipolytic_enzyme"/>
</dbReference>
<dbReference type="Proteomes" id="UP000092666">
    <property type="component" value="Unassembled WGS sequence"/>
</dbReference>
<reference evidence="4" key="2">
    <citation type="submission" date="2013-12" db="EMBL/GenBank/DDBJ databases">
        <title>Evolution of pathogenesis and genome organization in the Tremellales.</title>
        <authorList>
            <person name="Cuomo C."/>
            <person name="Litvintseva A."/>
            <person name="Heitman J."/>
            <person name="Chen Y."/>
            <person name="Sun S."/>
            <person name="Springer D."/>
            <person name="Dromer F."/>
            <person name="Young S."/>
            <person name="Zeng Q."/>
            <person name="Chapman S."/>
            <person name="Gujja S."/>
            <person name="Saif S."/>
            <person name="Birren B."/>
        </authorList>
    </citation>
    <scope>NUCLEOTIDE SEQUENCE [LARGE SCALE GENOMIC DNA]</scope>
    <source>
        <strain evidence="4">BCC8398</strain>
    </source>
</reference>
<dbReference type="AlphaFoldDB" id="A0A1B9GMJ8"/>
<proteinExistence type="predicted"/>
<dbReference type="PANTHER" id="PTHR48081:SF8">
    <property type="entry name" value="ALPHA_BETA HYDROLASE FOLD-3 DOMAIN-CONTAINING PROTEIN-RELATED"/>
    <property type="match status" value="1"/>
</dbReference>
<evidence type="ECO:0000256" key="1">
    <source>
        <dbReference type="ARBA" id="ARBA00022801"/>
    </source>
</evidence>
<dbReference type="GO" id="GO:0016787">
    <property type="term" value="F:hydrolase activity"/>
    <property type="evidence" value="ECO:0007669"/>
    <property type="project" value="UniProtKB-KW"/>
</dbReference>
<accession>A0A1B9GMJ8</accession>
<name>A0A1B9GMJ8_9TREE</name>
<dbReference type="InterPro" id="IPR029058">
    <property type="entry name" value="AB_hydrolase_fold"/>
</dbReference>
<dbReference type="Gene3D" id="3.40.50.1820">
    <property type="entry name" value="alpha/beta hydrolase"/>
    <property type="match status" value="1"/>
</dbReference>
<evidence type="ECO:0000313" key="3">
    <source>
        <dbReference type="EMBL" id="OCF32246.1"/>
    </source>
</evidence>
<dbReference type="SUPFAM" id="SSF53474">
    <property type="entry name" value="alpha/beta-Hydrolases"/>
    <property type="match status" value="1"/>
</dbReference>
<dbReference type="OrthoDB" id="408631at2759"/>
<gene>
    <name evidence="3" type="ORF">I316_06161</name>
</gene>
<dbReference type="STRING" id="1296120.A0A1B9GMJ8"/>
<evidence type="ECO:0000313" key="4">
    <source>
        <dbReference type="Proteomes" id="UP000092666"/>
    </source>
</evidence>
<dbReference type="EMBL" id="KI669510">
    <property type="protein sequence ID" value="OCF32246.1"/>
    <property type="molecule type" value="Genomic_DNA"/>
</dbReference>
<dbReference type="PANTHER" id="PTHR48081">
    <property type="entry name" value="AB HYDROLASE SUPERFAMILY PROTEIN C4A8.06C"/>
    <property type="match status" value="1"/>
</dbReference>
<dbReference type="InterPro" id="IPR013094">
    <property type="entry name" value="AB_hydrolase_3"/>
</dbReference>
<keyword evidence="1" id="KW-0378">Hydrolase</keyword>
<protein>
    <recommendedName>
        <fullName evidence="2">Alpha/beta hydrolase fold-3 domain-containing protein</fullName>
    </recommendedName>
</protein>
<feature type="domain" description="Alpha/beta hydrolase fold-3" evidence="2">
    <location>
        <begin position="91"/>
        <end position="300"/>
    </location>
</feature>
<reference evidence="3 4" key="1">
    <citation type="submission" date="2013-07" db="EMBL/GenBank/DDBJ databases">
        <title>The Genome Sequence of Cryptococcus heveanensis BCC8398.</title>
        <authorList>
            <consortium name="The Broad Institute Genome Sequencing Platform"/>
            <person name="Cuomo C."/>
            <person name="Litvintseva A."/>
            <person name="Chen Y."/>
            <person name="Heitman J."/>
            <person name="Sun S."/>
            <person name="Springer D."/>
            <person name="Dromer F."/>
            <person name="Young S.K."/>
            <person name="Zeng Q."/>
            <person name="Gargeya S."/>
            <person name="Fitzgerald M."/>
            <person name="Abouelleil A."/>
            <person name="Alvarado L."/>
            <person name="Berlin A.M."/>
            <person name="Chapman S.B."/>
            <person name="Dewar J."/>
            <person name="Goldberg J."/>
            <person name="Griggs A."/>
            <person name="Gujja S."/>
            <person name="Hansen M."/>
            <person name="Howarth C."/>
            <person name="Imamovic A."/>
            <person name="Larimer J."/>
            <person name="McCowan C."/>
            <person name="Murphy C."/>
            <person name="Pearson M."/>
            <person name="Priest M."/>
            <person name="Roberts A."/>
            <person name="Saif S."/>
            <person name="Shea T."/>
            <person name="Sykes S."/>
            <person name="Wortman J."/>
            <person name="Nusbaum C."/>
            <person name="Birren B."/>
        </authorList>
    </citation>
    <scope>NUCLEOTIDE SEQUENCE [LARGE SCALE GENOMIC DNA]</scope>
    <source>
        <strain evidence="3 4">BCC8398</strain>
    </source>
</reference>
<keyword evidence="4" id="KW-1185">Reference proteome</keyword>
<organism evidence="3 4">
    <name type="scientific">Kwoniella heveanensis BCC8398</name>
    <dbReference type="NCBI Taxonomy" id="1296120"/>
    <lineage>
        <taxon>Eukaryota</taxon>
        <taxon>Fungi</taxon>
        <taxon>Dikarya</taxon>
        <taxon>Basidiomycota</taxon>
        <taxon>Agaricomycotina</taxon>
        <taxon>Tremellomycetes</taxon>
        <taxon>Tremellales</taxon>
        <taxon>Cryptococcaceae</taxon>
        <taxon>Kwoniella</taxon>
    </lineage>
</organism>
<evidence type="ECO:0000259" key="2">
    <source>
        <dbReference type="Pfam" id="PF07859"/>
    </source>
</evidence>